<evidence type="ECO:0000313" key="2">
    <source>
        <dbReference type="Proteomes" id="UP000008073"/>
    </source>
</evidence>
<dbReference type="EMBL" id="ACFL01000302">
    <property type="protein sequence ID" value="EEU05567.1"/>
    <property type="molecule type" value="Genomic_DNA"/>
</dbReference>
<gene>
    <name evidence="1" type="primary">RAF1</name>
    <name evidence="1" type="ORF">C1Q_04069</name>
</gene>
<comment type="caution">
    <text evidence="1">The sequence shown here is derived from an EMBL/GenBank/DDBJ whole genome shotgun (WGS) entry which is preliminary data.</text>
</comment>
<protein>
    <submittedName>
        <fullName evidence="1">Raf1p</fullName>
    </submittedName>
</protein>
<sequence>MPYKTAIDCIEELATQCFLSKLTDDDVSTFRRACSRENDIIKLALKVPQTVDYTSILRLLYDTLPLKFLSFNEALPLFCYSIDPAQQRQCDLRFYLRDVVKLAKPRKRLEMQKALSQWLPSLLSNVTLQLLNDIRTRFEEIQPDIRQTVLQNYGRTGYPSLDFEHPNLGVLPETDSIFESV</sequence>
<evidence type="ECO:0000313" key="1">
    <source>
        <dbReference type="EMBL" id="EEU05567.1"/>
    </source>
</evidence>
<name>C7GUF4_YEAS2</name>
<dbReference type="Proteomes" id="UP000008073">
    <property type="component" value="Unassembled WGS sequence"/>
</dbReference>
<dbReference type="AlphaFoldDB" id="C7GUF4"/>
<reference evidence="1 2" key="1">
    <citation type="journal article" date="2009" name="Genome Res.">
        <title>Genome structure of a Saccharomyces cerevisiae strain widely used in bioethanol production.</title>
        <authorList>
            <person name="Argueso J.L."/>
            <person name="Carazzolle M.F."/>
            <person name="Mieczkowski P.A."/>
            <person name="Duarte F.M."/>
            <person name="Netto O.V."/>
            <person name="Missawa S.K."/>
            <person name="Galzerani F."/>
            <person name="Costa G.G."/>
            <person name="Vidal R.O."/>
            <person name="Noronha M.F."/>
            <person name="Dominska M."/>
            <person name="Andrietta M.G."/>
            <person name="Andrietta S.R."/>
            <person name="Cunha A.F."/>
            <person name="Gomes L.H."/>
            <person name="Tavares F.C."/>
            <person name="Alcarde A.R."/>
            <person name="Dietrich F.S."/>
            <person name="McCusker J.H."/>
            <person name="Petes T.D."/>
            <person name="Pereira G.A."/>
        </authorList>
    </citation>
    <scope>NUCLEOTIDE SEQUENCE [LARGE SCALE GENOMIC DNA]</scope>
    <source>
        <strain evidence="1 2">JAY291</strain>
    </source>
</reference>
<proteinExistence type="predicted"/>
<accession>C7GUF4</accession>
<organism evidence="1 2">
    <name type="scientific">Saccharomyces cerevisiae (strain JAY291)</name>
    <name type="common">Baker's yeast</name>
    <dbReference type="NCBI Taxonomy" id="574961"/>
    <lineage>
        <taxon>Eukaryota</taxon>
        <taxon>Fungi</taxon>
        <taxon>Dikarya</taxon>
        <taxon>Ascomycota</taxon>
        <taxon>Saccharomycotina</taxon>
        <taxon>Saccharomycetes</taxon>
        <taxon>Saccharomycetales</taxon>
        <taxon>Saccharomycetaceae</taxon>
        <taxon>Saccharomyces</taxon>
    </lineage>
</organism>